<gene>
    <name evidence="2" type="ORF">GM655_02545</name>
</gene>
<protein>
    <submittedName>
        <fullName evidence="2">Uncharacterized protein</fullName>
    </submittedName>
</protein>
<reference evidence="2 3" key="1">
    <citation type="submission" date="2019-11" db="EMBL/GenBank/DDBJ databases">
        <title>Type strains purchased from KCTC, JCM and DSMZ.</title>
        <authorList>
            <person name="Lu H."/>
        </authorList>
    </citation>
    <scope>NUCLEOTIDE SEQUENCE [LARGE SCALE GENOMIC DNA]</scope>
    <source>
        <strain evidence="2 3">DSM 103461</strain>
    </source>
</reference>
<evidence type="ECO:0000256" key="1">
    <source>
        <dbReference type="SAM" id="SignalP"/>
    </source>
</evidence>
<feature type="signal peptide" evidence="1">
    <location>
        <begin position="1"/>
        <end position="21"/>
    </location>
</feature>
<evidence type="ECO:0000313" key="3">
    <source>
        <dbReference type="Proteomes" id="UP000735592"/>
    </source>
</evidence>
<feature type="chain" id="PRO_5047110840" evidence="1">
    <location>
        <begin position="22"/>
        <end position="542"/>
    </location>
</feature>
<evidence type="ECO:0000313" key="2">
    <source>
        <dbReference type="EMBL" id="MTW31700.1"/>
    </source>
</evidence>
<accession>A0ABW9SJ84</accession>
<comment type="caution">
    <text evidence="2">The sequence shown here is derived from an EMBL/GenBank/DDBJ whole genome shotgun (WGS) entry which is preliminary data.</text>
</comment>
<proteinExistence type="predicted"/>
<dbReference type="EMBL" id="WNKW01000001">
    <property type="protein sequence ID" value="MTW31700.1"/>
    <property type="molecule type" value="Genomic_DNA"/>
</dbReference>
<dbReference type="Proteomes" id="UP000735592">
    <property type="component" value="Unassembled WGS sequence"/>
</dbReference>
<sequence length="542" mass="56746">MKKLVLPCLITALCAGLPAYAETVEAKGSSEEVSIQESGSLLKARKLAKKAADRDAVMAALKNRMNISKNNPAVQEAVDDLVKQLSDNLLTSYSTDGDLVTAKSVLKAEASEVYELARSIDGLISSKALAKIVFIIDEYFGVGTMLEAGQPLSTEIKFHQDKSSASSSSKAAASASSSKDAIAVAASSKSAVASSDSASISARDKGSFSASEQRGVAVADRYGNSGAAASDTRVAGSRDASLDASRKSSFAGSQQSSFAGAASSERADASSSSSASASSKKDVTDFSFKQTFAGIDNAKPSDTSAALIGKGLEEVAKKFGLEYVPEKDIRTEKGARLLISDMERQGKFDAITQKASRQPYMANYIVYGTAVMNTTGKTASGDVTCSGALGLTSYNVGTNSGLVSKKLTREAQGKVDQECRQRLAAALSEDAAQAISLAATKELQLKAVQGESFYVFLHSAKKIKASIMLAFPDLLKSISKEMQEDPSKDLSWSVKAKEGFINKLRALVAQIAEENPDAKNARIIVKGGQIAVSIDGSAPKGF</sequence>
<keyword evidence="3" id="KW-1185">Reference proteome</keyword>
<organism evidence="2 3">
    <name type="scientific">Pseudoduganella danionis</name>
    <dbReference type="NCBI Taxonomy" id="1890295"/>
    <lineage>
        <taxon>Bacteria</taxon>
        <taxon>Pseudomonadati</taxon>
        <taxon>Pseudomonadota</taxon>
        <taxon>Betaproteobacteria</taxon>
        <taxon>Burkholderiales</taxon>
        <taxon>Oxalobacteraceae</taxon>
        <taxon>Telluria group</taxon>
        <taxon>Pseudoduganella</taxon>
    </lineage>
</organism>
<name>A0ABW9SJ84_9BURK</name>
<dbReference type="RefSeq" id="WP_155433047.1">
    <property type="nucleotide sequence ID" value="NZ_JBHLXK010000001.1"/>
</dbReference>
<keyword evidence="1" id="KW-0732">Signal</keyword>